<gene>
    <name evidence="2" type="ORF">TELCIR_17775</name>
</gene>
<name>A0A2G9TRV1_TELCI</name>
<evidence type="ECO:0000259" key="1">
    <source>
        <dbReference type="Pfam" id="PF18544"/>
    </source>
</evidence>
<evidence type="ECO:0000313" key="3">
    <source>
        <dbReference type="Proteomes" id="UP000230423"/>
    </source>
</evidence>
<dbReference type="InterPro" id="IPR047108">
    <property type="entry name" value="Plk4-like_POLO_box_2_sf"/>
</dbReference>
<dbReference type="AlphaFoldDB" id="A0A2G9TRV1"/>
<evidence type="ECO:0000313" key="2">
    <source>
        <dbReference type="EMBL" id="PIO60721.1"/>
    </source>
</evidence>
<proteinExistence type="predicted"/>
<accession>A0A2G9TRV1</accession>
<dbReference type="Pfam" id="PF18544">
    <property type="entry name" value="Polo_box_3"/>
    <property type="match status" value="1"/>
</dbReference>
<dbReference type="Gene3D" id="3.30.1120.130">
    <property type="match status" value="1"/>
</dbReference>
<protein>
    <recommendedName>
        <fullName evidence="1">Zyg-1 polo box domain-containing protein</fullName>
    </recommendedName>
</protein>
<dbReference type="Proteomes" id="UP000230423">
    <property type="component" value="Unassembled WGS sequence"/>
</dbReference>
<dbReference type="EMBL" id="KZ354927">
    <property type="protein sequence ID" value="PIO60721.1"/>
    <property type="molecule type" value="Genomic_DNA"/>
</dbReference>
<sequence length="80" mass="9358">MTLLPPPSSFTFFSYSSMSRHERDLYAQIANAVEAMRGRVDKVVYQRPSQFPNAVAKIMENGAFRIVFRDRKCDNYFEKE</sequence>
<keyword evidence="3" id="KW-1185">Reference proteome</keyword>
<dbReference type="InterPro" id="IPR040734">
    <property type="entry name" value="Zyg-1_PB2"/>
</dbReference>
<reference evidence="2 3" key="1">
    <citation type="submission" date="2015-09" db="EMBL/GenBank/DDBJ databases">
        <title>Draft genome of the parasitic nematode Teladorsagia circumcincta isolate WARC Sus (inbred).</title>
        <authorList>
            <person name="Mitreva M."/>
        </authorList>
    </citation>
    <scope>NUCLEOTIDE SEQUENCE [LARGE SCALE GENOMIC DNA]</scope>
    <source>
        <strain evidence="2 3">S</strain>
    </source>
</reference>
<feature type="domain" description="Zyg-1 polo box" evidence="1">
    <location>
        <begin position="39"/>
        <end position="71"/>
    </location>
</feature>
<organism evidence="2 3">
    <name type="scientific">Teladorsagia circumcincta</name>
    <name type="common">Brown stomach worm</name>
    <name type="synonym">Ostertagia circumcincta</name>
    <dbReference type="NCBI Taxonomy" id="45464"/>
    <lineage>
        <taxon>Eukaryota</taxon>
        <taxon>Metazoa</taxon>
        <taxon>Ecdysozoa</taxon>
        <taxon>Nematoda</taxon>
        <taxon>Chromadorea</taxon>
        <taxon>Rhabditida</taxon>
        <taxon>Rhabditina</taxon>
        <taxon>Rhabditomorpha</taxon>
        <taxon>Strongyloidea</taxon>
        <taxon>Trichostrongylidae</taxon>
        <taxon>Teladorsagia</taxon>
    </lineage>
</organism>